<sequence>MTYPPGGPLPVAPAGRPAAWLPDPLDDGLLRYWDGYRWTFHTAVRPSVPAVETHAPQHHAAPPAPGTALRPDIATALNRVRGLLVGSMREINLLEGYLQPEEQVLALTGAQGDGTGVLVCTNQRLLFLFVGLLRKQFLRVDWNQAKAVIYDQATRTFAVYTTKPTRRAVPALAVRVGNIGDAQAVVQAAQAAAAAPRLDIV</sequence>
<protein>
    <recommendedName>
        <fullName evidence="1">DUF2510 domain-containing protein</fullName>
    </recommendedName>
</protein>
<accession>A0A1M5P5V7</accession>
<evidence type="ECO:0000313" key="2">
    <source>
        <dbReference type="EMBL" id="SHG97067.1"/>
    </source>
</evidence>
<reference evidence="2 3" key="1">
    <citation type="submission" date="2016-11" db="EMBL/GenBank/DDBJ databases">
        <authorList>
            <person name="Jaros S."/>
            <person name="Januszkiewicz K."/>
            <person name="Wedrychowicz H."/>
        </authorList>
    </citation>
    <scope>NUCLEOTIDE SEQUENCE [LARGE SCALE GENOMIC DNA]</scope>
    <source>
        <strain evidence="2 3">DSM 44523</strain>
    </source>
</reference>
<evidence type="ECO:0000259" key="1">
    <source>
        <dbReference type="Pfam" id="PF10708"/>
    </source>
</evidence>
<feature type="domain" description="DUF2510" evidence="1">
    <location>
        <begin position="18"/>
        <end position="49"/>
    </location>
</feature>
<organism evidence="2 3">
    <name type="scientific">Streptoalloteichus hindustanus</name>
    <dbReference type="NCBI Taxonomy" id="2017"/>
    <lineage>
        <taxon>Bacteria</taxon>
        <taxon>Bacillati</taxon>
        <taxon>Actinomycetota</taxon>
        <taxon>Actinomycetes</taxon>
        <taxon>Pseudonocardiales</taxon>
        <taxon>Pseudonocardiaceae</taxon>
        <taxon>Streptoalloteichus</taxon>
    </lineage>
</organism>
<dbReference type="RefSeq" id="WP_073489824.1">
    <property type="nucleotide sequence ID" value="NZ_FQVN01000017.1"/>
</dbReference>
<dbReference type="InterPro" id="IPR018929">
    <property type="entry name" value="DUF2510"/>
</dbReference>
<dbReference type="AlphaFoldDB" id="A0A1M5P5V7"/>
<evidence type="ECO:0000313" key="3">
    <source>
        <dbReference type="Proteomes" id="UP000184501"/>
    </source>
</evidence>
<dbReference type="EMBL" id="FQVN01000017">
    <property type="protein sequence ID" value="SHG97067.1"/>
    <property type="molecule type" value="Genomic_DNA"/>
</dbReference>
<dbReference type="Pfam" id="PF10708">
    <property type="entry name" value="DUF2510"/>
    <property type="match status" value="1"/>
</dbReference>
<dbReference type="Proteomes" id="UP000184501">
    <property type="component" value="Unassembled WGS sequence"/>
</dbReference>
<dbReference type="OrthoDB" id="5244233at2"/>
<keyword evidence="3" id="KW-1185">Reference proteome</keyword>
<proteinExistence type="predicted"/>
<name>A0A1M5P5V7_STRHI</name>
<gene>
    <name evidence="2" type="ORF">SAMN05444320_11778</name>
</gene>